<evidence type="ECO:0000256" key="1">
    <source>
        <dbReference type="SAM" id="Phobius"/>
    </source>
</evidence>
<reference evidence="2 3" key="1">
    <citation type="submission" date="2024-09" db="EMBL/GenBank/DDBJ databases">
        <authorList>
            <person name="Sun Q."/>
            <person name="Mori K."/>
        </authorList>
    </citation>
    <scope>NUCLEOTIDE SEQUENCE [LARGE SCALE GENOMIC DNA]</scope>
    <source>
        <strain evidence="2 3">JCM 1342</strain>
    </source>
</reference>
<keyword evidence="1" id="KW-0812">Transmembrane</keyword>
<accession>A0ABV5T2Y9</accession>
<keyword evidence="1" id="KW-0472">Membrane</keyword>
<feature type="transmembrane region" description="Helical" evidence="1">
    <location>
        <begin position="118"/>
        <end position="141"/>
    </location>
</feature>
<name>A0ABV5T2Y9_9MICO</name>
<keyword evidence="3" id="KW-1185">Reference proteome</keyword>
<keyword evidence="1" id="KW-1133">Transmembrane helix</keyword>
<dbReference type="EMBL" id="JBHMBE010000004">
    <property type="protein sequence ID" value="MFB9646787.1"/>
    <property type="molecule type" value="Genomic_DNA"/>
</dbReference>
<dbReference type="Proteomes" id="UP001589611">
    <property type="component" value="Unassembled WGS sequence"/>
</dbReference>
<feature type="transmembrane region" description="Helical" evidence="1">
    <location>
        <begin position="85"/>
        <end position="111"/>
    </location>
</feature>
<evidence type="ECO:0000313" key="2">
    <source>
        <dbReference type="EMBL" id="MFB9646787.1"/>
    </source>
</evidence>
<evidence type="ECO:0000313" key="3">
    <source>
        <dbReference type="Proteomes" id="UP001589611"/>
    </source>
</evidence>
<comment type="caution">
    <text evidence="2">The sequence shown here is derived from an EMBL/GenBank/DDBJ whole genome shotgun (WGS) entry which is preliminary data.</text>
</comment>
<dbReference type="InterPro" id="IPR046231">
    <property type="entry name" value="DUF6264"/>
</dbReference>
<sequence length="144" mass="14606">MTTPPPVPPAGPPAAASYGQPPATVSMAAPAPAPQRPAIVWDIVLTLILLVGVGILALMTSYFGLFLVMASDPCGGTMQCNTDLIGLGVLAAVGLPWVVLLIAAVVAIVLLVKRRIAFWVPLVAAPLVIACWFVGAAMASAGVP</sequence>
<dbReference type="RefSeq" id="WP_344715173.1">
    <property type="nucleotide sequence ID" value="NZ_BAAAWH010000001.1"/>
</dbReference>
<protein>
    <submittedName>
        <fullName evidence="2">DUF6264 family protein</fullName>
    </submittedName>
</protein>
<proteinExistence type="predicted"/>
<feature type="transmembrane region" description="Helical" evidence="1">
    <location>
        <begin position="43"/>
        <end position="65"/>
    </location>
</feature>
<dbReference type="Pfam" id="PF19779">
    <property type="entry name" value="DUF6264"/>
    <property type="match status" value="1"/>
</dbReference>
<gene>
    <name evidence="2" type="ORF">ACFFPJ_13375</name>
</gene>
<organism evidence="2 3">
    <name type="scientific">Microbacterium terregens</name>
    <dbReference type="NCBI Taxonomy" id="69363"/>
    <lineage>
        <taxon>Bacteria</taxon>
        <taxon>Bacillati</taxon>
        <taxon>Actinomycetota</taxon>
        <taxon>Actinomycetes</taxon>
        <taxon>Micrococcales</taxon>
        <taxon>Microbacteriaceae</taxon>
        <taxon>Microbacterium</taxon>
    </lineage>
</organism>